<keyword evidence="2" id="KW-1185">Reference proteome</keyword>
<dbReference type="EMBL" id="DS989869">
    <property type="protein sequence ID" value="EDX71847.1"/>
    <property type="molecule type" value="Genomic_DNA"/>
</dbReference>
<name>B4W1Z9_9CYAN</name>
<accession>B4W1Z9</accession>
<evidence type="ECO:0000313" key="1">
    <source>
        <dbReference type="EMBL" id="EDX71847.1"/>
    </source>
</evidence>
<organism evidence="1 2">
    <name type="scientific">Coleofasciculus chthonoplastes PCC 7420</name>
    <dbReference type="NCBI Taxonomy" id="118168"/>
    <lineage>
        <taxon>Bacteria</taxon>
        <taxon>Bacillati</taxon>
        <taxon>Cyanobacteriota</taxon>
        <taxon>Cyanophyceae</taxon>
        <taxon>Coleofasciculales</taxon>
        <taxon>Coleofasciculaceae</taxon>
        <taxon>Coleofasciculus</taxon>
    </lineage>
</organism>
<gene>
    <name evidence="1" type="ORF">MC7420_6933</name>
</gene>
<dbReference type="STRING" id="118168.MC7420_6933"/>
<dbReference type="Proteomes" id="UP000003835">
    <property type="component" value="Unassembled WGS sequence"/>
</dbReference>
<evidence type="ECO:0000313" key="2">
    <source>
        <dbReference type="Proteomes" id="UP000003835"/>
    </source>
</evidence>
<dbReference type="RefSeq" id="WP_006105306.1">
    <property type="nucleotide sequence ID" value="NZ_DS989869.1"/>
</dbReference>
<dbReference type="HOGENOM" id="CLU_2192518_0_0_3"/>
<dbReference type="eggNOG" id="ENOG5032XP9">
    <property type="taxonomic scope" value="Bacteria"/>
</dbReference>
<reference evidence="1 2" key="1">
    <citation type="submission" date="2008-07" db="EMBL/GenBank/DDBJ databases">
        <authorList>
            <person name="Tandeau de Marsac N."/>
            <person name="Ferriera S."/>
            <person name="Johnson J."/>
            <person name="Kravitz S."/>
            <person name="Beeson K."/>
            <person name="Sutton G."/>
            <person name="Rogers Y.-H."/>
            <person name="Friedman R."/>
            <person name="Frazier M."/>
            <person name="Venter J.C."/>
        </authorList>
    </citation>
    <scope>NUCLEOTIDE SEQUENCE [LARGE SCALE GENOMIC DNA]</scope>
    <source>
        <strain evidence="1 2">PCC 7420</strain>
    </source>
</reference>
<dbReference type="AlphaFoldDB" id="B4W1Z9"/>
<proteinExistence type="predicted"/>
<sequence>MSDIAILKEMIKDTATVPLTKNNYGKNQVILEEATDYSVTVNGMPDNDQVIVIKTDAFSAPNAIFKGNRGECKRADFVIIADTDTKKRIIFIELTAVFKLVDYRRSLR</sequence>
<protein>
    <submittedName>
        <fullName evidence="1">Uncharacterized protein</fullName>
    </submittedName>
</protein>